<dbReference type="HAMAP" id="MF_00674">
    <property type="entry name" value="UPF0251"/>
    <property type="match status" value="1"/>
</dbReference>
<evidence type="ECO:0000313" key="5">
    <source>
        <dbReference type="Proteomes" id="UP001165427"/>
    </source>
</evidence>
<gene>
    <name evidence="4" type="ORF">MRX98_20150</name>
</gene>
<dbReference type="Pfam" id="PF02579">
    <property type="entry name" value="Nitro_FeMo-Co"/>
    <property type="match status" value="1"/>
</dbReference>
<dbReference type="PANTHER" id="PTHR37478">
    <property type="match status" value="1"/>
</dbReference>
<feature type="domain" description="Dinitrogenase iron-molybdenum cofactor biosynthesis" evidence="3">
    <location>
        <begin position="151"/>
        <end position="243"/>
    </location>
</feature>
<comment type="similarity">
    <text evidence="1 2">Belongs to the UPF0251 family.</text>
</comment>
<dbReference type="Proteomes" id="UP001165427">
    <property type="component" value="Unassembled WGS sequence"/>
</dbReference>
<sequence>MPRPRKCRKINNAPDINYFKPRGVPMRELAEVYLPLEGFEAIRLADYEGLNHEAAALQMHVSRQTFGRILASARNTVGRALVEGMALRIHGGHYQMGDAADESTATAAACTTGAVRSSVVAQIQPTTDTTQPKEGVNMTKIAITSEGPTLDDAVDPRFGRAAGFVVVDPETMSFSYVENGAAQARAQGAGIQAAETISRTGAEAVLTGFVGPKAFQALSAAGIRIAQNLDNLTVREAVERFKQGDVQWSALDDAKGQGA</sequence>
<evidence type="ECO:0000256" key="1">
    <source>
        <dbReference type="ARBA" id="ARBA00009350"/>
    </source>
</evidence>
<protein>
    <recommendedName>
        <fullName evidence="2">UPF0251 protein MRX98_20150</fullName>
    </recommendedName>
</protein>
<evidence type="ECO:0000313" key="4">
    <source>
        <dbReference type="EMBL" id="MCJ8502899.1"/>
    </source>
</evidence>
<reference evidence="4" key="1">
    <citation type="submission" date="2022-04" db="EMBL/GenBank/DDBJ databases">
        <title>Desulfatitalea alkaliphila sp. nov., a novel anaerobic sulfate-reducing bacterium isolated from terrestrial mud volcano, Taman Peninsula, Russia.</title>
        <authorList>
            <person name="Khomyakova M.A."/>
            <person name="Merkel A.Y."/>
            <person name="Slobodkin A.I."/>
        </authorList>
    </citation>
    <scope>NUCLEOTIDE SEQUENCE</scope>
    <source>
        <strain evidence="4">M08but</strain>
    </source>
</reference>
<proteinExistence type="inferred from homology"/>
<dbReference type="Gene3D" id="3.30.420.130">
    <property type="entry name" value="Dinitrogenase iron-molybdenum cofactor biosynthesis domain"/>
    <property type="match status" value="1"/>
</dbReference>
<dbReference type="Pfam" id="PF02001">
    <property type="entry name" value="DUF134"/>
    <property type="match status" value="1"/>
</dbReference>
<dbReference type="InterPro" id="IPR036105">
    <property type="entry name" value="DiNase_FeMo-co_biosyn_sf"/>
</dbReference>
<dbReference type="RefSeq" id="WP_246914433.1">
    <property type="nucleotide sequence ID" value="NZ_JALJRB010000036.1"/>
</dbReference>
<keyword evidence="5" id="KW-1185">Reference proteome</keyword>
<name>A0AA41R5U7_9BACT</name>
<dbReference type="PANTHER" id="PTHR37478:SF2">
    <property type="entry name" value="UPF0251 PROTEIN TK0562"/>
    <property type="match status" value="1"/>
</dbReference>
<comment type="caution">
    <text evidence="4">The sequence shown here is derived from an EMBL/GenBank/DDBJ whole genome shotgun (WGS) entry which is preliminary data.</text>
</comment>
<accession>A0AA41R5U7</accession>
<dbReference type="InterPro" id="IPR002852">
    <property type="entry name" value="UPF0251"/>
</dbReference>
<dbReference type="EMBL" id="JALJRB010000036">
    <property type="protein sequence ID" value="MCJ8502899.1"/>
    <property type="molecule type" value="Genomic_DNA"/>
</dbReference>
<dbReference type="InterPro" id="IPR003731">
    <property type="entry name" value="Di-Nase_FeMo-co_biosynth"/>
</dbReference>
<evidence type="ECO:0000259" key="3">
    <source>
        <dbReference type="Pfam" id="PF02579"/>
    </source>
</evidence>
<evidence type="ECO:0000256" key="2">
    <source>
        <dbReference type="HAMAP-Rule" id="MF_00674"/>
    </source>
</evidence>
<dbReference type="SUPFAM" id="SSF53146">
    <property type="entry name" value="Nitrogenase accessory factor-like"/>
    <property type="match status" value="1"/>
</dbReference>
<dbReference type="AlphaFoldDB" id="A0AA41R5U7"/>
<organism evidence="4 5">
    <name type="scientific">Desulfatitalea alkaliphila</name>
    <dbReference type="NCBI Taxonomy" id="2929485"/>
    <lineage>
        <taxon>Bacteria</taxon>
        <taxon>Pseudomonadati</taxon>
        <taxon>Thermodesulfobacteriota</taxon>
        <taxon>Desulfobacteria</taxon>
        <taxon>Desulfobacterales</taxon>
        <taxon>Desulfosarcinaceae</taxon>
        <taxon>Desulfatitalea</taxon>
    </lineage>
</organism>